<reference evidence="5" key="1">
    <citation type="submission" date="2020-10" db="EMBL/GenBank/DDBJ databases">
        <authorList>
            <person name="Gilroy R."/>
        </authorList>
    </citation>
    <scope>NUCLEOTIDE SEQUENCE</scope>
    <source>
        <strain evidence="5">ChiSjej4B22-9803</strain>
    </source>
</reference>
<dbReference type="AlphaFoldDB" id="A0A9D1LUG1"/>
<comment type="caution">
    <text evidence="5">The sequence shown here is derived from an EMBL/GenBank/DDBJ whole genome shotgun (WGS) entry which is preliminary data.</text>
</comment>
<evidence type="ECO:0000256" key="2">
    <source>
        <dbReference type="SAM" id="MobiDB-lite"/>
    </source>
</evidence>
<evidence type="ECO:0000313" key="6">
    <source>
        <dbReference type="Proteomes" id="UP000824111"/>
    </source>
</evidence>
<keyword evidence="3" id="KW-0732">Signal</keyword>
<protein>
    <submittedName>
        <fullName evidence="5">S-layer homology domain-containing protein</fullName>
    </submittedName>
</protein>
<dbReference type="PANTHER" id="PTHR43308">
    <property type="entry name" value="OUTER MEMBRANE PROTEIN ALPHA-RELATED"/>
    <property type="match status" value="1"/>
</dbReference>
<proteinExistence type="predicted"/>
<reference evidence="5" key="2">
    <citation type="journal article" date="2021" name="PeerJ">
        <title>Extensive microbial diversity within the chicken gut microbiome revealed by metagenomics and culture.</title>
        <authorList>
            <person name="Gilroy R."/>
            <person name="Ravi A."/>
            <person name="Getino M."/>
            <person name="Pursley I."/>
            <person name="Horton D.L."/>
            <person name="Alikhan N.F."/>
            <person name="Baker D."/>
            <person name="Gharbi K."/>
            <person name="Hall N."/>
            <person name="Watson M."/>
            <person name="Adriaenssens E.M."/>
            <person name="Foster-Nyarko E."/>
            <person name="Jarju S."/>
            <person name="Secka A."/>
            <person name="Antonio M."/>
            <person name="Oren A."/>
            <person name="Chaudhuri R.R."/>
            <person name="La Ragione R."/>
            <person name="Hildebrand F."/>
            <person name="Pallen M.J."/>
        </authorList>
    </citation>
    <scope>NUCLEOTIDE SEQUENCE</scope>
    <source>
        <strain evidence="5">ChiSjej4B22-9803</strain>
    </source>
</reference>
<dbReference type="InterPro" id="IPR001119">
    <property type="entry name" value="SLH_dom"/>
</dbReference>
<feature type="signal peptide" evidence="3">
    <location>
        <begin position="1"/>
        <end position="22"/>
    </location>
</feature>
<evidence type="ECO:0000256" key="1">
    <source>
        <dbReference type="ARBA" id="ARBA00022737"/>
    </source>
</evidence>
<dbReference type="Proteomes" id="UP000824111">
    <property type="component" value="Unassembled WGS sequence"/>
</dbReference>
<feature type="chain" id="PRO_5038669498" evidence="3">
    <location>
        <begin position="23"/>
        <end position="561"/>
    </location>
</feature>
<feature type="domain" description="SLH" evidence="4">
    <location>
        <begin position="506"/>
        <end position="561"/>
    </location>
</feature>
<feature type="compositionally biased region" description="Gly residues" evidence="2">
    <location>
        <begin position="346"/>
        <end position="357"/>
    </location>
</feature>
<dbReference type="EMBL" id="DVND01000070">
    <property type="protein sequence ID" value="HIU48254.1"/>
    <property type="molecule type" value="Genomic_DNA"/>
</dbReference>
<evidence type="ECO:0000259" key="4">
    <source>
        <dbReference type="PROSITE" id="PS51272"/>
    </source>
</evidence>
<keyword evidence="1" id="KW-0677">Repeat</keyword>
<feature type="domain" description="SLH" evidence="4">
    <location>
        <begin position="440"/>
        <end position="503"/>
    </location>
</feature>
<evidence type="ECO:0000313" key="5">
    <source>
        <dbReference type="EMBL" id="HIU48254.1"/>
    </source>
</evidence>
<name>A0A9D1LUG1_9FIRM</name>
<gene>
    <name evidence="5" type="ORF">IAB04_02710</name>
</gene>
<sequence length="561" mass="60565">MKKIIFILSLFVCVLLGSTAYAAQLACTFDLDAGAVDITGTAGAGGTYTLLILNPGYTLDTVQDGSHMGVQFQYEGKTDESGTFAIRVPLNTELIGQQGEMAVYLSYPGLSTPVCSEFYYTDADGMKAAAEAVLGIADMTETEDIIAVLDQNSGIFAYNTEVYKALDKTELAEHMRQYVQHASLTPEDYEELQKELKIQSLLCGYNQGLEKLLIQDGNMIYAEELGLTGLDKEKNITAYSLYSGEINAEGIQNVHKALFGNEYTSLEAFYLDFASAAVVEGVRNYAKSGVGHISGILEKNAAYVRLDLSSYVSSHNKDSQIKNANCDSIAALQEIINKPLSNGTTGSSGSGSSGGSGSAYFPSQPEEPGREEIVSEIEQDKYILTDMQEHSWAAQAVRELMEQGIIAVPPDGRYRPADYITREELVKLAVEAFGIEPAAEQSGFTDVTAEDWSAEYIYAAQAAGIVDGVGDGRFDKKAYVTREDMAAILSRCLDYKGIQLPVVQEELRFTDEGEISGYAREAVMLLAGAGALNGMGDGTFAPKDPCTRAQCAVVLHKLING</sequence>
<organism evidence="5 6">
    <name type="scientific">Candidatus Avimonoglobus intestinipullorum</name>
    <dbReference type="NCBI Taxonomy" id="2840699"/>
    <lineage>
        <taxon>Bacteria</taxon>
        <taxon>Bacillati</taxon>
        <taxon>Bacillota</taxon>
        <taxon>Clostridia</taxon>
        <taxon>Eubacteriales</taxon>
        <taxon>Candidatus Avimonoglobus</taxon>
    </lineage>
</organism>
<dbReference type="InterPro" id="IPR051465">
    <property type="entry name" value="Cell_Envelope_Struct_Comp"/>
</dbReference>
<evidence type="ECO:0000256" key="3">
    <source>
        <dbReference type="SAM" id="SignalP"/>
    </source>
</evidence>
<feature type="domain" description="SLH" evidence="4">
    <location>
        <begin position="380"/>
        <end position="439"/>
    </location>
</feature>
<dbReference type="Pfam" id="PF00395">
    <property type="entry name" value="SLH"/>
    <property type="match status" value="3"/>
</dbReference>
<dbReference type="PROSITE" id="PS51272">
    <property type="entry name" value="SLH"/>
    <property type="match status" value="3"/>
</dbReference>
<feature type="region of interest" description="Disordered" evidence="2">
    <location>
        <begin position="341"/>
        <end position="371"/>
    </location>
</feature>
<accession>A0A9D1LUG1</accession>